<name>A0A438IM51_VITVI</name>
<organism evidence="1 2">
    <name type="scientific">Vitis vinifera</name>
    <name type="common">Grape</name>
    <dbReference type="NCBI Taxonomy" id="29760"/>
    <lineage>
        <taxon>Eukaryota</taxon>
        <taxon>Viridiplantae</taxon>
        <taxon>Streptophyta</taxon>
        <taxon>Embryophyta</taxon>
        <taxon>Tracheophyta</taxon>
        <taxon>Spermatophyta</taxon>
        <taxon>Magnoliopsida</taxon>
        <taxon>eudicotyledons</taxon>
        <taxon>Gunneridae</taxon>
        <taxon>Pentapetalae</taxon>
        <taxon>rosids</taxon>
        <taxon>Vitales</taxon>
        <taxon>Vitaceae</taxon>
        <taxon>Viteae</taxon>
        <taxon>Vitis</taxon>
    </lineage>
</organism>
<dbReference type="AlphaFoldDB" id="A0A438IM51"/>
<accession>A0A438IM51</accession>
<dbReference type="EMBL" id="QGNW01000098">
    <property type="protein sequence ID" value="RVW97761.1"/>
    <property type="molecule type" value="Genomic_DNA"/>
</dbReference>
<comment type="caution">
    <text evidence="1">The sequence shown here is derived from an EMBL/GenBank/DDBJ whole genome shotgun (WGS) entry which is preliminary data.</text>
</comment>
<proteinExistence type="predicted"/>
<protein>
    <submittedName>
        <fullName evidence="1">Uncharacterized protein</fullName>
    </submittedName>
</protein>
<gene>
    <name evidence="1" type="ORF">CK203_027971</name>
</gene>
<evidence type="ECO:0000313" key="2">
    <source>
        <dbReference type="Proteomes" id="UP000288805"/>
    </source>
</evidence>
<sequence length="263" mass="28052">MPFAFPLQFLHVNNGSVELDASIMGVQQQEGKKIKVPLNSSSNHNELFMLCSPTLVGGLYMAFEGGPRGKANGVGLVLSGGGLSEERESVPEKGRSVSGLVDVGYEALENEGSLVKTTLEWVSLGLRDDNLGLCFTGEVVVMFSRALLVDGALLDEASKFPIVADNDPIDGNKVLLPSSLSLCLLLIDRALVEEATRFLAERLTEQDEGISKDVCKPLCMLSGEDVVVEGPKNQPKVTKIAILEESGEEGVLGFESPSRGSSK</sequence>
<reference evidence="1 2" key="1">
    <citation type="journal article" date="2018" name="PLoS Genet.">
        <title>Population sequencing reveals clonal diversity and ancestral inbreeding in the grapevine cultivar Chardonnay.</title>
        <authorList>
            <person name="Roach M.J."/>
            <person name="Johnson D.L."/>
            <person name="Bohlmann J."/>
            <person name="van Vuuren H.J."/>
            <person name="Jones S.J."/>
            <person name="Pretorius I.S."/>
            <person name="Schmidt S.A."/>
            <person name="Borneman A.R."/>
        </authorList>
    </citation>
    <scope>NUCLEOTIDE SEQUENCE [LARGE SCALE GENOMIC DNA]</scope>
    <source>
        <strain evidence="2">cv. Chardonnay</strain>
        <tissue evidence="1">Leaf</tissue>
    </source>
</reference>
<evidence type="ECO:0000313" key="1">
    <source>
        <dbReference type="EMBL" id="RVW97761.1"/>
    </source>
</evidence>
<dbReference type="Proteomes" id="UP000288805">
    <property type="component" value="Unassembled WGS sequence"/>
</dbReference>